<dbReference type="EMBL" id="JAHWDQ010000002">
    <property type="protein sequence ID" value="MBW2940898.1"/>
    <property type="molecule type" value="Genomic_DNA"/>
</dbReference>
<evidence type="ECO:0000256" key="1">
    <source>
        <dbReference type="ARBA" id="ARBA00001946"/>
    </source>
</evidence>
<keyword evidence="5" id="KW-1185">Reference proteome</keyword>
<name>A0ABS6VS87_9GAMM</name>
<comment type="caution">
    <text evidence="4">The sequence shown here is derived from an EMBL/GenBank/DDBJ whole genome shotgun (WGS) entry which is preliminary data.</text>
</comment>
<evidence type="ECO:0000313" key="4">
    <source>
        <dbReference type="EMBL" id="MBW2940898.1"/>
    </source>
</evidence>
<dbReference type="Pfam" id="PF00702">
    <property type="entry name" value="Hydrolase"/>
    <property type="match status" value="1"/>
</dbReference>
<evidence type="ECO:0000313" key="5">
    <source>
        <dbReference type="Proteomes" id="UP001166291"/>
    </source>
</evidence>
<proteinExistence type="predicted"/>
<evidence type="ECO:0000256" key="3">
    <source>
        <dbReference type="ARBA" id="ARBA00022842"/>
    </source>
</evidence>
<protein>
    <submittedName>
        <fullName evidence="4">HAD family hydrolase</fullName>
    </submittedName>
</protein>
<dbReference type="SFLD" id="SFLDG01129">
    <property type="entry name" value="C1.5:_HAD__Beta-PGM__Phosphata"/>
    <property type="match status" value="1"/>
</dbReference>
<comment type="cofactor">
    <cofactor evidence="1">
        <name>Mg(2+)</name>
        <dbReference type="ChEBI" id="CHEBI:18420"/>
    </cofactor>
</comment>
<dbReference type="Proteomes" id="UP001166291">
    <property type="component" value="Unassembled WGS sequence"/>
</dbReference>
<dbReference type="GO" id="GO:0016787">
    <property type="term" value="F:hydrolase activity"/>
    <property type="evidence" value="ECO:0007669"/>
    <property type="project" value="UniProtKB-KW"/>
</dbReference>
<dbReference type="SFLD" id="SFLDS00003">
    <property type="entry name" value="Haloacid_Dehalogenase"/>
    <property type="match status" value="1"/>
</dbReference>
<sequence length="234" mass="26014">MKNIKLLCFDLDDTLWLSKPVIEQAEQVFYAYLATVAPRLTERFSPTSLRAHRLAFLDSHPEFKHQISQWRIASLSDALALCGYRHQSATIAQQAFSVFLAERQKVTLFPHCETILGELSKQFMLISLTNGNADLGVQTISRYFSASYQAEDVNAAKPSAPLFLKALDVASCDPEEAIHIGDHVIDDISGAKALGLHTIQARLKPDSPAPHELADTHFSDWRELPSKIQQLAGS</sequence>
<dbReference type="PANTHER" id="PTHR46470">
    <property type="entry name" value="N-ACYLNEURAMINATE-9-PHOSPHATASE"/>
    <property type="match status" value="1"/>
</dbReference>
<organism evidence="4 5">
    <name type="scientific">Zhongshania aquimaris</name>
    <dbReference type="NCBI Taxonomy" id="2857107"/>
    <lineage>
        <taxon>Bacteria</taxon>
        <taxon>Pseudomonadati</taxon>
        <taxon>Pseudomonadota</taxon>
        <taxon>Gammaproteobacteria</taxon>
        <taxon>Cellvibrionales</taxon>
        <taxon>Spongiibacteraceae</taxon>
        <taxon>Zhongshania</taxon>
    </lineage>
</organism>
<keyword evidence="2 4" id="KW-0378">Hydrolase</keyword>
<gene>
    <name evidence="4" type="ORF">KXJ70_08935</name>
</gene>
<reference evidence="4" key="1">
    <citation type="submission" date="2021-07" db="EMBL/GenBank/DDBJ databases">
        <title>Zhongshania sp. CAU 1632 isolated from seawater.</title>
        <authorList>
            <person name="Kim W."/>
        </authorList>
    </citation>
    <scope>NUCLEOTIDE SEQUENCE</scope>
    <source>
        <strain evidence="4">CAU 1632</strain>
    </source>
</reference>
<dbReference type="PANTHER" id="PTHR46470:SF4">
    <property type="entry name" value="5-AMINO-6-(5-PHOSPHO-D-RIBITYLAMINO)URACIL PHOSPHATASE YIGB"/>
    <property type="match status" value="1"/>
</dbReference>
<dbReference type="InterPro" id="IPR051400">
    <property type="entry name" value="HAD-like_hydrolase"/>
</dbReference>
<keyword evidence="3" id="KW-0460">Magnesium</keyword>
<accession>A0ABS6VS87</accession>
<dbReference type="RefSeq" id="WP_219043161.1">
    <property type="nucleotide sequence ID" value="NZ_JAHWDQ010000002.1"/>
</dbReference>
<dbReference type="InterPro" id="IPR006439">
    <property type="entry name" value="HAD-SF_hydro_IA"/>
</dbReference>
<evidence type="ECO:0000256" key="2">
    <source>
        <dbReference type="ARBA" id="ARBA00022801"/>
    </source>
</evidence>
<dbReference type="NCBIfam" id="TIGR01549">
    <property type="entry name" value="HAD-SF-IA-v1"/>
    <property type="match status" value="1"/>
</dbReference>